<evidence type="ECO:0000313" key="1">
    <source>
        <dbReference type="EMBL" id="GAP52560.1"/>
    </source>
</evidence>
<accession>A0A0K8PXD2</accession>
<keyword evidence="1" id="KW-0548">Nucleotidyltransferase</keyword>
<keyword evidence="2" id="KW-1185">Reference proteome</keyword>
<dbReference type="Gene3D" id="3.30.460.40">
    <property type="match status" value="1"/>
</dbReference>
<keyword evidence="1" id="KW-0808">Transferase</keyword>
<dbReference type="GO" id="GO:0016779">
    <property type="term" value="F:nucleotidyltransferase activity"/>
    <property type="evidence" value="ECO:0007669"/>
    <property type="project" value="UniProtKB-KW"/>
</dbReference>
<name>A0A0K8PXD2_STRAJ</name>
<reference evidence="1" key="1">
    <citation type="journal article" date="2015" name="Genome Announc.">
        <title>Draft Genome Sequence of Thiostrepton-Producing Streptomyces azureus ATCC 14921.</title>
        <authorList>
            <person name="Sakihara K."/>
            <person name="Maeda J."/>
            <person name="Tashiro K."/>
            <person name="Fujino Y."/>
            <person name="Kuhara S."/>
            <person name="Ohshima T."/>
            <person name="Ogata S."/>
            <person name="Doi K."/>
        </authorList>
    </citation>
    <scope>NUCLEOTIDE SEQUENCE [LARGE SCALE GENOMIC DNA]</scope>
    <source>
        <strain evidence="1">ATCC14921</strain>
    </source>
</reference>
<dbReference type="InterPro" id="IPR019646">
    <property type="entry name" value="Aminoglyc_AdlTrfase"/>
</dbReference>
<evidence type="ECO:0000313" key="2">
    <source>
        <dbReference type="Proteomes" id="UP000053859"/>
    </source>
</evidence>
<dbReference type="Proteomes" id="UP000053859">
    <property type="component" value="Unassembled WGS sequence"/>
</dbReference>
<proteinExistence type="predicted"/>
<organism evidence="1 2">
    <name type="scientific">Streptomyces azureus</name>
    <dbReference type="NCBI Taxonomy" id="146537"/>
    <lineage>
        <taxon>Bacteria</taxon>
        <taxon>Bacillati</taxon>
        <taxon>Actinomycetota</taxon>
        <taxon>Actinomycetes</taxon>
        <taxon>Kitasatosporales</taxon>
        <taxon>Streptomycetaceae</taxon>
        <taxon>Streptomyces</taxon>
    </lineage>
</organism>
<feature type="non-terminal residue" evidence="1">
    <location>
        <position position="65"/>
    </location>
</feature>
<dbReference type="Pfam" id="PF10706">
    <property type="entry name" value="Aminoglyc_resit"/>
    <property type="match status" value="1"/>
</dbReference>
<protein>
    <submittedName>
        <fullName evidence="1">Aminoglycoside adenylyltransferase</fullName>
    </submittedName>
</protein>
<dbReference type="AlphaFoldDB" id="A0A0K8PXD2"/>
<gene>
    <name evidence="1" type="ORF">SAZU_7437</name>
</gene>
<sequence>MVRLGLPHSLQAVDRERSARQLRLIGETVEFAKALGVEVWLRGGWAMDFFIGEPTRDHEDIDWFA</sequence>
<dbReference type="EMBL" id="DF968454">
    <property type="protein sequence ID" value="GAP52560.1"/>
    <property type="molecule type" value="Genomic_DNA"/>
</dbReference>